<dbReference type="EMBL" id="CZBA01000031">
    <property type="protein sequence ID" value="CUQ02835.1"/>
    <property type="molecule type" value="Genomic_DNA"/>
</dbReference>
<dbReference type="OrthoDB" id="25751at2"/>
<name>A0A174T566_9FIRM</name>
<dbReference type="AlphaFoldDB" id="A0A174T566"/>
<evidence type="ECO:0000313" key="2">
    <source>
        <dbReference type="Proteomes" id="UP000095413"/>
    </source>
</evidence>
<gene>
    <name evidence="1" type="ORF">ERS852533_03466</name>
</gene>
<organism evidence="1 2">
    <name type="scientific">Blautia obeum</name>
    <dbReference type="NCBI Taxonomy" id="40520"/>
    <lineage>
        <taxon>Bacteria</taxon>
        <taxon>Bacillati</taxon>
        <taxon>Bacillota</taxon>
        <taxon>Clostridia</taxon>
        <taxon>Lachnospirales</taxon>
        <taxon>Lachnospiraceae</taxon>
        <taxon>Blautia</taxon>
    </lineage>
</organism>
<dbReference type="Proteomes" id="UP000095413">
    <property type="component" value="Unassembled WGS sequence"/>
</dbReference>
<dbReference type="RefSeq" id="WP_055057031.1">
    <property type="nucleotide sequence ID" value="NZ_CZBA01000031.1"/>
</dbReference>
<proteinExistence type="predicted"/>
<evidence type="ECO:0000313" key="1">
    <source>
        <dbReference type="EMBL" id="CUQ02835.1"/>
    </source>
</evidence>
<sequence length="433" mass="51226">MIENFIEYMWYLLTTPLKKLKRSLNKWYILCKVYGRRFDEVKEDILRARDEGMVATCCHEMLPVHGADRRLTRYDGEHPENYRSRIAMYEEVCKLGGTNEGVLLAVKTLGYTAPELVRANDKTGFVHFTLDGSWLLDGSRILESDTIENRWAEFYIVIGMDADEEHPISFDILRKTVRKWKEVGAKDNYFFRYTLSIREINSMSFLSVLYKKYLYYFDYLKLDGMWELDGSHVLDAERNPYTTRIGYRYESGYELHEAGLLAVAYCYACRVVEEAVLKAAYSFRAQYFEYLKTDGTWQTDGSHVLDAEVSPREMKWGTIFRHQHEEELLLKQAYQLPPCEEEHSIRIALEQYRMVIDYFSYLKLNGLWMLNGSRLMDAQRTEYTTKQGYRLGVEHTREYRVIWHEQHNLIFLDGTWSLDGSKIIDAWQKTEVL</sequence>
<protein>
    <submittedName>
        <fullName evidence="1">Uncharacterized protein</fullName>
    </submittedName>
</protein>
<accession>A0A174T566</accession>
<reference evidence="1 2" key="1">
    <citation type="submission" date="2015-09" db="EMBL/GenBank/DDBJ databases">
        <authorList>
            <consortium name="Pathogen Informatics"/>
        </authorList>
    </citation>
    <scope>NUCLEOTIDE SEQUENCE [LARGE SCALE GENOMIC DNA]</scope>
    <source>
        <strain evidence="1 2">2789STDY5834921</strain>
    </source>
</reference>